<name>D8QAN1_SCHCM</name>
<dbReference type="Pfam" id="PF17109">
    <property type="entry name" value="Goodbye"/>
    <property type="match status" value="1"/>
</dbReference>
<dbReference type="InterPro" id="IPR056884">
    <property type="entry name" value="NPHP3-like_N"/>
</dbReference>
<dbReference type="Pfam" id="PF24883">
    <property type="entry name" value="NPHP3_N"/>
    <property type="match status" value="1"/>
</dbReference>
<evidence type="ECO:0000256" key="4">
    <source>
        <dbReference type="SAM" id="MobiDB-lite"/>
    </source>
</evidence>
<gene>
    <name evidence="7" type="ORF">SCHCODRAFT_110967</name>
</gene>
<dbReference type="AlphaFoldDB" id="D8QAN1"/>
<protein>
    <submittedName>
        <fullName evidence="7">Uncharacterized protein</fullName>
    </submittedName>
</protein>
<feature type="repeat" description="ANK" evidence="3">
    <location>
        <begin position="928"/>
        <end position="960"/>
    </location>
</feature>
<organism evidence="8">
    <name type="scientific">Schizophyllum commune (strain H4-8 / FGSC 9210)</name>
    <name type="common">Split gill fungus</name>
    <dbReference type="NCBI Taxonomy" id="578458"/>
    <lineage>
        <taxon>Eukaryota</taxon>
        <taxon>Fungi</taxon>
        <taxon>Dikarya</taxon>
        <taxon>Basidiomycota</taxon>
        <taxon>Agaricomycotina</taxon>
        <taxon>Agaricomycetes</taxon>
        <taxon>Agaricomycetidae</taxon>
        <taxon>Agaricales</taxon>
        <taxon>Schizophyllaceae</taxon>
        <taxon>Schizophyllum</taxon>
    </lineage>
</organism>
<evidence type="ECO:0000313" key="7">
    <source>
        <dbReference type="EMBL" id="EFI95436.1"/>
    </source>
</evidence>
<evidence type="ECO:0000259" key="5">
    <source>
        <dbReference type="Pfam" id="PF17109"/>
    </source>
</evidence>
<accession>D8QAN1</accession>
<dbReference type="InterPro" id="IPR027417">
    <property type="entry name" value="P-loop_NTPase"/>
</dbReference>
<dbReference type="PANTHER" id="PTHR24171:SF9">
    <property type="entry name" value="ANKYRIN REPEAT DOMAIN-CONTAINING PROTEIN 39"/>
    <property type="match status" value="1"/>
</dbReference>
<dbReference type="InterPro" id="IPR031350">
    <property type="entry name" value="Goodbye_dom"/>
</dbReference>
<dbReference type="EMBL" id="GL377308">
    <property type="protein sequence ID" value="EFI95436.1"/>
    <property type="molecule type" value="Genomic_DNA"/>
</dbReference>
<dbReference type="OMA" id="FRWASCQ"/>
<feature type="non-terminal residue" evidence="7">
    <location>
        <position position="981"/>
    </location>
</feature>
<dbReference type="SUPFAM" id="SSF52540">
    <property type="entry name" value="P-loop containing nucleoside triphosphate hydrolases"/>
    <property type="match status" value="1"/>
</dbReference>
<dbReference type="Pfam" id="PF12796">
    <property type="entry name" value="Ank_2"/>
    <property type="match status" value="3"/>
</dbReference>
<evidence type="ECO:0000256" key="2">
    <source>
        <dbReference type="ARBA" id="ARBA00023043"/>
    </source>
</evidence>
<feature type="compositionally biased region" description="Basic and acidic residues" evidence="4">
    <location>
        <begin position="12"/>
        <end position="22"/>
    </location>
</feature>
<evidence type="ECO:0000256" key="1">
    <source>
        <dbReference type="ARBA" id="ARBA00022737"/>
    </source>
</evidence>
<reference evidence="7 8" key="1">
    <citation type="journal article" date="2010" name="Nat. Biotechnol.">
        <title>Genome sequence of the model mushroom Schizophyllum commune.</title>
        <authorList>
            <person name="Ohm R.A."/>
            <person name="de Jong J.F."/>
            <person name="Lugones L.G."/>
            <person name="Aerts A."/>
            <person name="Kothe E."/>
            <person name="Stajich J.E."/>
            <person name="de Vries R.P."/>
            <person name="Record E."/>
            <person name="Levasseur A."/>
            <person name="Baker S.E."/>
            <person name="Bartholomew K.A."/>
            <person name="Coutinho P.M."/>
            <person name="Erdmann S."/>
            <person name="Fowler T.J."/>
            <person name="Gathman A.C."/>
            <person name="Lombard V."/>
            <person name="Henrissat B."/>
            <person name="Knabe N."/>
            <person name="Kuees U."/>
            <person name="Lilly W.W."/>
            <person name="Lindquist E."/>
            <person name="Lucas S."/>
            <person name="Magnuson J.K."/>
            <person name="Piumi F."/>
            <person name="Raudaskoski M."/>
            <person name="Salamov A."/>
            <person name="Schmutz J."/>
            <person name="Schwarze F.W.M.R."/>
            <person name="vanKuyk P.A."/>
            <person name="Horton J.S."/>
            <person name="Grigoriev I.V."/>
            <person name="Woesten H.A.B."/>
        </authorList>
    </citation>
    <scope>NUCLEOTIDE SEQUENCE [LARGE SCALE GENOMIC DNA]</scope>
    <source>
        <strain evidence="8">H4-8 / FGSC 9210</strain>
    </source>
</reference>
<feature type="compositionally biased region" description="Low complexity" evidence="4">
    <location>
        <begin position="23"/>
        <end position="40"/>
    </location>
</feature>
<dbReference type="eggNOG" id="KOG0192">
    <property type="taxonomic scope" value="Eukaryota"/>
</dbReference>
<feature type="repeat" description="ANK" evidence="3">
    <location>
        <begin position="862"/>
        <end position="894"/>
    </location>
</feature>
<dbReference type="InParanoid" id="D8QAN1"/>
<dbReference type="Proteomes" id="UP000007431">
    <property type="component" value="Unassembled WGS sequence"/>
</dbReference>
<feature type="region of interest" description="Disordered" evidence="4">
    <location>
        <begin position="1"/>
        <end position="92"/>
    </location>
</feature>
<dbReference type="Gene3D" id="1.25.40.20">
    <property type="entry name" value="Ankyrin repeat-containing domain"/>
    <property type="match status" value="2"/>
</dbReference>
<evidence type="ECO:0000313" key="8">
    <source>
        <dbReference type="Proteomes" id="UP000007431"/>
    </source>
</evidence>
<dbReference type="HOGENOM" id="CLU_276724_0_0_1"/>
<keyword evidence="2 3" id="KW-0040">ANK repeat</keyword>
<dbReference type="InterPro" id="IPR036770">
    <property type="entry name" value="Ankyrin_rpt-contain_sf"/>
</dbReference>
<dbReference type="SMART" id="SM00248">
    <property type="entry name" value="ANK"/>
    <property type="match status" value="5"/>
</dbReference>
<evidence type="ECO:0000259" key="6">
    <source>
        <dbReference type="Pfam" id="PF24883"/>
    </source>
</evidence>
<evidence type="ECO:0000256" key="3">
    <source>
        <dbReference type="PROSITE-ProRule" id="PRU00023"/>
    </source>
</evidence>
<feature type="domain" description="Fungal STAND N-terminal Goodbye" evidence="5">
    <location>
        <begin position="93"/>
        <end position="212"/>
    </location>
</feature>
<dbReference type="Gene3D" id="3.40.50.300">
    <property type="entry name" value="P-loop containing nucleotide triphosphate hydrolases"/>
    <property type="match status" value="1"/>
</dbReference>
<dbReference type="SUPFAM" id="SSF48403">
    <property type="entry name" value="Ankyrin repeat"/>
    <property type="match status" value="1"/>
</dbReference>
<keyword evidence="8" id="KW-1185">Reference proteome</keyword>
<feature type="repeat" description="ANK" evidence="3">
    <location>
        <begin position="829"/>
        <end position="861"/>
    </location>
</feature>
<feature type="domain" description="Nephrocystin 3-like N-terminal" evidence="6">
    <location>
        <begin position="326"/>
        <end position="490"/>
    </location>
</feature>
<keyword evidence="1" id="KW-0677">Repeat</keyword>
<dbReference type="VEuPathDB" id="FungiDB:SCHCODRAFT_02630376"/>
<sequence length="981" mass="107650">MPSSPATSPSLPRDRSRLRDRLGLSSVFRRLSRSRNPSLRCNTPPPPQSSISAASVTSLATQSITDTGFSIPPARSSSSVPSEPAEDPKTKRWDAAMAECQRRMGVDFLGPETKNLRSEEAVMDYITGRGDTAPDGQCKNRWEGLRASLIPLARVTKIFCDPIADAISDSFPPSKIIFATVGLIITASIQAHEEFEQITDALEAIKVHLQVIEMLDGHHGQLLGDTAFELLVHIIIVLSVIAKMRRERFTGRFLKAVAEIRPLSDALEDLERITSYYKEAIIAGTLDVVTNIKTSDEMERIMAWLKYDSVDSSQRISSLLNDRMKGTGLWLFEHRAFVDFMEAQTRVLVIQGKAGSGKSTILAAANRHLRAYCSSRGCDHIVATHFFDASNSSVRGDLDSVLSSFLCQLALGNQHCMDELAKARQKSIVNGGLTREEKLDILIGMLSNRLRVFFVIDALDEALEKEHARILDALRRLRLSTNISIIVSTRVFLSDDDLQSTTLSIDQVEDNTDIRTTLDIEFSEGGRLAGIANAAMVRDELLLRAEGKYVLDILHSSFFVHDAASMRWTTLVIEQLRGYASAPHKLEKLLHDLPPTLHGLYAERLAAVPSGDVEDVRTLFAWILNPTLEFILTIERLALVLAFDYSQDMPEYRPDWLSSHPGGLIAKLLDSTFVTIVHGVVRIAHASVREFLVALGPSSRFHISSDDALRLKASTSLAYLRAVAEGNAPEDYDGHLVQVWHWLLLSPSANTHYASLERVITDVLGAVHASSPPSGILSPALYTAAIQGNAELVSLLLRSGADSDAPLEASQARFSHYRNAVEQWDIANGGTTSLHIAAYRGFFQVARLLLAHGASVSARDGLRDTPLMVAARRGHESIACLLLDAGAQIEERGAQGWTALHRAAGEGHLGLTSLLLDQDADLDAADELRQTPLHHAAAQGHTKIVRYLAILGAALEARDLLGQTPLYVAAYTAGRRVQIFR</sequence>
<proteinExistence type="predicted"/>
<dbReference type="STRING" id="578458.D8QAN1"/>
<dbReference type="InterPro" id="IPR002110">
    <property type="entry name" value="Ankyrin_rpt"/>
</dbReference>
<feature type="repeat" description="ANK" evidence="3">
    <location>
        <begin position="895"/>
        <end position="927"/>
    </location>
</feature>
<dbReference type="PROSITE" id="PS50088">
    <property type="entry name" value="ANK_REPEAT"/>
    <property type="match status" value="5"/>
</dbReference>
<feature type="compositionally biased region" description="Polar residues" evidence="4">
    <location>
        <begin position="56"/>
        <end position="68"/>
    </location>
</feature>
<dbReference type="PROSITE" id="PS50297">
    <property type="entry name" value="ANK_REP_REGION"/>
    <property type="match status" value="5"/>
</dbReference>
<feature type="repeat" description="ANK" evidence="3">
    <location>
        <begin position="780"/>
        <end position="808"/>
    </location>
</feature>
<dbReference type="PANTHER" id="PTHR24171">
    <property type="entry name" value="ANKYRIN REPEAT DOMAIN-CONTAINING PROTEIN 39-RELATED"/>
    <property type="match status" value="1"/>
</dbReference>